<proteinExistence type="predicted"/>
<gene>
    <name evidence="1" type="ORF">BMW22_18830</name>
</gene>
<accession>A0A1L3ZCT9</accession>
<organism evidence="1 2">
    <name type="scientific">Rhizobium leguminosarum</name>
    <dbReference type="NCBI Taxonomy" id="384"/>
    <lineage>
        <taxon>Bacteria</taxon>
        <taxon>Pseudomonadati</taxon>
        <taxon>Pseudomonadota</taxon>
        <taxon>Alphaproteobacteria</taxon>
        <taxon>Hyphomicrobiales</taxon>
        <taxon>Rhizobiaceae</taxon>
        <taxon>Rhizobium/Agrobacterium group</taxon>
        <taxon>Rhizobium</taxon>
    </lineage>
</organism>
<sequence>MQEEYAKGASAEEIAKVVRDLFNSIDLSGNRFDAVAVRATRDPECGGRVGMSVCVQSRSVTLGVSSAI</sequence>
<evidence type="ECO:0000313" key="1">
    <source>
        <dbReference type="EMBL" id="API53398.1"/>
    </source>
</evidence>
<dbReference type="EMBL" id="CP018228">
    <property type="protein sequence ID" value="API53398.1"/>
    <property type="molecule type" value="Genomic_DNA"/>
</dbReference>
<protein>
    <submittedName>
        <fullName evidence="1">Uncharacterized protein</fullName>
    </submittedName>
</protein>
<dbReference type="Proteomes" id="UP000183050">
    <property type="component" value="Chromosome"/>
</dbReference>
<dbReference type="AlphaFoldDB" id="A0A1L3ZCT9"/>
<name>A0A1L3ZCT9_RHILE</name>
<reference evidence="1 2" key="1">
    <citation type="submission" date="2016-11" db="EMBL/GenBank/DDBJ databases">
        <title>Rhizobium leguminosarum bv. viciae strain Vaf12 isolated from Vavilovia formosa root nodules from Russia, Dagestan.</title>
        <authorList>
            <person name="Kimeklis A."/>
        </authorList>
    </citation>
    <scope>NUCLEOTIDE SEQUENCE [LARGE SCALE GENOMIC DNA]</scope>
    <source>
        <strain evidence="1 2">Vaf-108</strain>
    </source>
</reference>
<evidence type="ECO:0000313" key="2">
    <source>
        <dbReference type="Proteomes" id="UP000183050"/>
    </source>
</evidence>